<accession>A0A0A9EXM0</accession>
<feature type="region of interest" description="Disordered" evidence="1">
    <location>
        <begin position="64"/>
        <end position="99"/>
    </location>
</feature>
<dbReference type="EMBL" id="GBRH01193049">
    <property type="protein sequence ID" value="JAE04847.1"/>
    <property type="molecule type" value="Transcribed_RNA"/>
</dbReference>
<evidence type="ECO:0000256" key="1">
    <source>
        <dbReference type="SAM" id="MobiDB-lite"/>
    </source>
</evidence>
<protein>
    <submittedName>
        <fullName evidence="2">Uncharacterized protein</fullName>
    </submittedName>
</protein>
<evidence type="ECO:0000313" key="2">
    <source>
        <dbReference type="EMBL" id="JAE04847.1"/>
    </source>
</evidence>
<reference evidence="2" key="1">
    <citation type="submission" date="2014-09" db="EMBL/GenBank/DDBJ databases">
        <authorList>
            <person name="Magalhaes I.L.F."/>
            <person name="Oliveira U."/>
            <person name="Santos F.R."/>
            <person name="Vidigal T.H.D.A."/>
            <person name="Brescovit A.D."/>
            <person name="Santos A.J."/>
        </authorList>
    </citation>
    <scope>NUCLEOTIDE SEQUENCE</scope>
    <source>
        <tissue evidence="2">Shoot tissue taken approximately 20 cm above the soil surface</tissue>
    </source>
</reference>
<feature type="compositionally biased region" description="Polar residues" evidence="1">
    <location>
        <begin position="73"/>
        <end position="82"/>
    </location>
</feature>
<dbReference type="AlphaFoldDB" id="A0A0A9EXM0"/>
<organism evidence="2">
    <name type="scientific">Arundo donax</name>
    <name type="common">Giant reed</name>
    <name type="synonym">Donax arundinaceus</name>
    <dbReference type="NCBI Taxonomy" id="35708"/>
    <lineage>
        <taxon>Eukaryota</taxon>
        <taxon>Viridiplantae</taxon>
        <taxon>Streptophyta</taxon>
        <taxon>Embryophyta</taxon>
        <taxon>Tracheophyta</taxon>
        <taxon>Spermatophyta</taxon>
        <taxon>Magnoliopsida</taxon>
        <taxon>Liliopsida</taxon>
        <taxon>Poales</taxon>
        <taxon>Poaceae</taxon>
        <taxon>PACMAD clade</taxon>
        <taxon>Arundinoideae</taxon>
        <taxon>Arundineae</taxon>
        <taxon>Arundo</taxon>
    </lineage>
</organism>
<proteinExistence type="predicted"/>
<feature type="region of interest" description="Disordered" evidence="1">
    <location>
        <begin position="1"/>
        <end position="30"/>
    </location>
</feature>
<sequence>MPILIKPSSSCDQDSTYEKEGSKGNLDNLESTSKILQRATTKAPCEQSTSGTLVTITTDVTHNSVEQGCGDEPSSSKPLSRTMSKRMSDPSAGKIRSSRVVSFHDEKEKVVKIEERLASGAHVIIQCAPLLKESYVSAKAM</sequence>
<name>A0A0A9EXM0_ARUDO</name>
<reference evidence="2" key="2">
    <citation type="journal article" date="2015" name="Data Brief">
        <title>Shoot transcriptome of the giant reed, Arundo donax.</title>
        <authorList>
            <person name="Barrero R.A."/>
            <person name="Guerrero F.D."/>
            <person name="Moolhuijzen P."/>
            <person name="Goolsby J.A."/>
            <person name="Tidwell J."/>
            <person name="Bellgard S.E."/>
            <person name="Bellgard M.I."/>
        </authorList>
    </citation>
    <scope>NUCLEOTIDE SEQUENCE</scope>
    <source>
        <tissue evidence="2">Shoot tissue taken approximately 20 cm above the soil surface</tissue>
    </source>
</reference>